<feature type="region of interest" description="Disordered" evidence="3">
    <location>
        <begin position="1999"/>
        <end position="2021"/>
    </location>
</feature>
<dbReference type="InterPro" id="IPR013320">
    <property type="entry name" value="ConA-like_dom_sf"/>
</dbReference>
<evidence type="ECO:0000259" key="5">
    <source>
        <dbReference type="PROSITE" id="PS51783"/>
    </source>
</evidence>
<feature type="domain" description="BEACH-type PH" evidence="5">
    <location>
        <begin position="1301"/>
        <end position="1423"/>
    </location>
</feature>
<dbReference type="InterPro" id="IPR023362">
    <property type="entry name" value="PH-BEACH_dom"/>
</dbReference>
<gene>
    <name evidence="6" type="ORF">RDB_LOCUS16051</name>
</gene>
<evidence type="ECO:0000256" key="2">
    <source>
        <dbReference type="ARBA" id="ARBA00022737"/>
    </source>
</evidence>
<evidence type="ECO:0000313" key="6">
    <source>
        <dbReference type="EMBL" id="CAE6415122.1"/>
    </source>
</evidence>
<dbReference type="EMBL" id="CAJMWX010000391">
    <property type="protein sequence ID" value="CAE6415122.1"/>
    <property type="molecule type" value="Genomic_DNA"/>
</dbReference>
<protein>
    <recommendedName>
        <fullName evidence="8">Beach-domain-containing protein</fullName>
    </recommendedName>
</protein>
<accession>A0A8H2X685</accession>
<dbReference type="InterPro" id="IPR000409">
    <property type="entry name" value="BEACH_dom"/>
</dbReference>
<organism evidence="6 7">
    <name type="scientific">Rhizoctonia solani</name>
    <dbReference type="NCBI Taxonomy" id="456999"/>
    <lineage>
        <taxon>Eukaryota</taxon>
        <taxon>Fungi</taxon>
        <taxon>Dikarya</taxon>
        <taxon>Basidiomycota</taxon>
        <taxon>Agaricomycotina</taxon>
        <taxon>Agaricomycetes</taxon>
        <taxon>Cantharellales</taxon>
        <taxon>Ceratobasidiaceae</taxon>
        <taxon>Rhizoctonia</taxon>
    </lineage>
</organism>
<keyword evidence="1" id="KW-0853">WD repeat</keyword>
<dbReference type="Gene3D" id="1.10.1540.10">
    <property type="entry name" value="BEACH domain"/>
    <property type="match status" value="1"/>
</dbReference>
<dbReference type="SUPFAM" id="SSF49899">
    <property type="entry name" value="Concanavalin A-like lectins/glucanases"/>
    <property type="match status" value="1"/>
</dbReference>
<feature type="domain" description="BEACH" evidence="4">
    <location>
        <begin position="1453"/>
        <end position="1741"/>
    </location>
</feature>
<dbReference type="PANTHER" id="PTHR46108">
    <property type="entry name" value="BLUE CHEESE"/>
    <property type="match status" value="1"/>
</dbReference>
<keyword evidence="2" id="KW-0677">Repeat</keyword>
<evidence type="ECO:0000256" key="1">
    <source>
        <dbReference type="ARBA" id="ARBA00022574"/>
    </source>
</evidence>
<proteinExistence type="predicted"/>
<dbReference type="SUPFAM" id="SSF50729">
    <property type="entry name" value="PH domain-like"/>
    <property type="match status" value="1"/>
</dbReference>
<dbReference type="Pfam" id="PF23295">
    <property type="entry name" value="Arm_4"/>
    <property type="match status" value="1"/>
</dbReference>
<dbReference type="Proteomes" id="UP000663888">
    <property type="component" value="Unassembled WGS sequence"/>
</dbReference>
<dbReference type="CDD" id="cd06071">
    <property type="entry name" value="Beach"/>
    <property type="match status" value="1"/>
</dbReference>
<dbReference type="SMART" id="SM00320">
    <property type="entry name" value="WD40"/>
    <property type="match status" value="3"/>
</dbReference>
<dbReference type="Pfam" id="PF02138">
    <property type="entry name" value="Beach"/>
    <property type="match status" value="1"/>
</dbReference>
<feature type="compositionally biased region" description="Low complexity" evidence="3">
    <location>
        <begin position="500"/>
        <end position="513"/>
    </location>
</feature>
<dbReference type="Gene3D" id="2.130.10.10">
    <property type="entry name" value="YVTN repeat-like/Quinoprotein amine dehydrogenase"/>
    <property type="match status" value="1"/>
</dbReference>
<comment type="caution">
    <text evidence="6">The sequence shown here is derived from an EMBL/GenBank/DDBJ whole genome shotgun (WGS) entry which is preliminary data.</text>
</comment>
<reference evidence="6" key="1">
    <citation type="submission" date="2021-01" db="EMBL/GenBank/DDBJ databases">
        <authorList>
            <person name="Kaushik A."/>
        </authorList>
    </citation>
    <scope>NUCLEOTIDE SEQUENCE</scope>
    <source>
        <strain evidence="6">AG4-R118</strain>
    </source>
</reference>
<dbReference type="PROSITE" id="PS51783">
    <property type="entry name" value="PH_BEACH"/>
    <property type="match status" value="1"/>
</dbReference>
<feature type="compositionally biased region" description="Low complexity" evidence="3">
    <location>
        <begin position="2006"/>
        <end position="2017"/>
    </location>
</feature>
<evidence type="ECO:0008006" key="8">
    <source>
        <dbReference type="Google" id="ProtNLM"/>
    </source>
</evidence>
<sequence length="2073" mass="230086">MLKSLLTPLKTRFEEAVSLRNNETPEPVPESPEDFERDARIETMRMIVQSINAVEDDTARMDLLGEASRLMQIDPATKDVFREMDGFLVLMSFLSTSAFLASESPATAFDLVMQVFSTAMVDHPINHTHFKHNVGYSALESSAADYLNRPELGTKAMVLSSLAAFVFQLPSLAAFLPTIDAEPHDDSDATVTSIGDYITHLDTPSARISHPLAIPILLRLTWSLSNETYSFAMAKLFDRLAAVSYANRATMAGSGIVRLVWDRLYPLPTSKSTNTAEIPIQESHALQKLLRRVIDVGAPLADLKHLFKRTSNNGTVGLKALSVLKGNPQARWPSFMSFRGEGCGLDVNNLNLRGKGMSVLMWIYIEHRSHLPIHLFGCLSSESRGGQSTLFSLILQPDGCLAIQPGFRKASDSVDFQGAITLPGSMVQRGRWTHLGLTWASGDTGLKMHIDGHLTDTLTTIAYPRFSQVHVYYGSSPLERPSASRPGSAAHSRRPTPQHSRSFSSFTSQSSLPPANPPPPQFYISSTHILNTTLSPGVIRLAHHLGPRYTGTLRTGLGRHLTYEAATALNVYLFASAGTTNLGTDLAAGLEVGLGEAVVCALLPSGWIEQPPRGIEEEELESDAPRVGERRVLNSVAEKEQRGAGWASVRGDVVKCEVVGTDEALRRVGGAAVGLGFVQRAETTEMLHESICVLLNAVRTNWRVLEDMESLSGYEVLAQLLYEKAGLVSIDIFNSLFEFLGLDFKTPSKSVVTNPQSYRAFALDIDLWARTNPTVQSAYFDHFSILLSTSKLARFTIKSKLAKVPVFRKLLLAVQLGIFRDEMEALLVRALRVVAHAIWTPDAIKATVAYLAANLHSSQVGTGALTPISTVSSLPHMTDKSVTAQRAELVLDALLTILHSPTHLQRFCAALPASRILLLLLGEHPTPVVAAHLLTLLGLMMNTSPSFGRKFELAHGWTVVRCVVPGSWDPGVHVAAFDLLFGRIGGNGATATGEGQVVNPVVFSTILTALQRGLQQRESDATMDVLVAEIIELYESVPTFRLLFKTKSTMTIFVDLYRDFLKLRREESESEGEGTRSRLEEKLRKLAGLLSDNSVVDAGQRQELKDLSTGSRPTNTSRRASARISLNILGGGEPTYVKTMMRLSSWRKTTAASERQRLRKMIQDRQAVLAPLFQHIISLGDRREARRQASNQQEWKRRIEGDSEMFPGSKRDVKWQLDDTEGPFRVRKKLQMEQGRLGREADDDLPYFSREVREMEDDESSVVHIEVPPWAESYEIAATGQEELEGDDTDDKLRHIRHELVAGDVVEEVQNVSRVFGVDAWPGLIIMGKTHLYLIDGLYQNQQGDIVAAVEAPKDAFLIPGVALELESSRLTQKWPYTQLAAQSKRTFLFRDVGLEFYFKDNRTVLIVCATPDARQQILNRIAFVQARSSLESISPGGFRSPLINRMSARVTLALQGRDEVSTATRRWQAREISNFAYLSILNQASGRTCNDLTQYPVFPWVLSDYTSKTLDLNSPESFRVLSKPMGALSPARREAASTRYSSLESIEEQAFNYGTHFSSSMIVCHFMIRLAPFTHHFRRLQGGSWDLPDRLFHSIQRAWESASEDTRGDVRELIPEMFTCHEFLDNRANLDLGIQGNGERVDNVKLPPWCNDDPYLFVQLHRQALESELVSRGLPSWIDLIWGYKQRDPESLNVFHPLSYEGTIDLDSITDPMERDATVGIIHNFGQTPRKLFTSPHPPRMMEGVKSLPLGTIYGIEESYNLLSHTYRPVHTIDGLVECLVIDNIADRIIPCPTHTLRNPDVPHERLEWGFNDHSLRLYSDSRLHYIAESYDPTCAVFVDATTFLTGSTDGSVNIWRIHRSGPSVKLSCTRQMQAHTQNVLCVAASKSWSIVVSGSEDDIHHGQKGVAAIWDLKRGVHVWSVRHETPVSLCSVMESTGNIATCSATSLKLHTLNGYYIAKLEVAQPILALGFHEREYSPMGILATAVGGEIVLRTWKPSSPSQDNSAPASARPANSEGPPRWDFVTLRSLSLQTEGVGLAMRMPRVTALKFVGESLFHGDEAGRVFSWTLPD</sequence>
<name>A0A8H2X685_9AGAM</name>
<dbReference type="InterPro" id="IPR001680">
    <property type="entry name" value="WD40_rpt"/>
</dbReference>
<evidence type="ECO:0000256" key="3">
    <source>
        <dbReference type="SAM" id="MobiDB-lite"/>
    </source>
</evidence>
<dbReference type="SUPFAM" id="SSF81837">
    <property type="entry name" value="BEACH domain"/>
    <property type="match status" value="1"/>
</dbReference>
<dbReference type="SMART" id="SM01026">
    <property type="entry name" value="Beach"/>
    <property type="match status" value="1"/>
</dbReference>
<evidence type="ECO:0000259" key="4">
    <source>
        <dbReference type="PROSITE" id="PS50197"/>
    </source>
</evidence>
<evidence type="ECO:0000313" key="7">
    <source>
        <dbReference type="Proteomes" id="UP000663888"/>
    </source>
</evidence>
<dbReference type="InterPro" id="IPR051944">
    <property type="entry name" value="BEACH_domain_protein"/>
</dbReference>
<dbReference type="InterPro" id="IPR036372">
    <property type="entry name" value="BEACH_dom_sf"/>
</dbReference>
<dbReference type="SUPFAM" id="SSF50978">
    <property type="entry name" value="WD40 repeat-like"/>
    <property type="match status" value="1"/>
</dbReference>
<dbReference type="PROSITE" id="PS50197">
    <property type="entry name" value="BEACH"/>
    <property type="match status" value="1"/>
</dbReference>
<dbReference type="PANTHER" id="PTHR46108:SF4">
    <property type="entry name" value="BLUE CHEESE"/>
    <property type="match status" value="1"/>
</dbReference>
<dbReference type="InterPro" id="IPR056252">
    <property type="entry name" value="Alfy-like_Arm-like"/>
</dbReference>
<dbReference type="InterPro" id="IPR036322">
    <property type="entry name" value="WD40_repeat_dom_sf"/>
</dbReference>
<feature type="region of interest" description="Disordered" evidence="3">
    <location>
        <begin position="477"/>
        <end position="518"/>
    </location>
</feature>
<dbReference type="Gene3D" id="2.60.120.200">
    <property type="match status" value="1"/>
</dbReference>
<dbReference type="InterPro" id="IPR015943">
    <property type="entry name" value="WD40/YVTN_repeat-like_dom_sf"/>
</dbReference>